<dbReference type="OrthoDB" id="445712at2759"/>
<evidence type="ECO:0000259" key="5">
    <source>
        <dbReference type="Pfam" id="PF01743"/>
    </source>
</evidence>
<dbReference type="GO" id="GO:0052929">
    <property type="term" value="F:ATP:3'-cytidine-cytidine-tRNA adenylyltransferase activity"/>
    <property type="evidence" value="ECO:0007669"/>
    <property type="project" value="TreeGrafter"/>
</dbReference>
<evidence type="ECO:0000256" key="4">
    <source>
        <dbReference type="RuleBase" id="RU003953"/>
    </source>
</evidence>
<comment type="caution">
    <text evidence="6">The sequence shown here is derived from an EMBL/GenBank/DDBJ whole genome shotgun (WGS) entry which is preliminary data.</text>
</comment>
<dbReference type="Proteomes" id="UP001165065">
    <property type="component" value="Unassembled WGS sequence"/>
</dbReference>
<evidence type="ECO:0000256" key="3">
    <source>
        <dbReference type="ARBA" id="ARBA00022884"/>
    </source>
</evidence>
<dbReference type="Pfam" id="PF01743">
    <property type="entry name" value="PolyA_pol"/>
    <property type="match status" value="1"/>
</dbReference>
<dbReference type="PANTHER" id="PTHR13734">
    <property type="entry name" value="TRNA-NUCLEOTIDYLTRANSFERASE"/>
    <property type="match status" value="1"/>
</dbReference>
<dbReference type="Gene3D" id="1.10.3090.10">
    <property type="entry name" value="cca-adding enzyme, domain 2"/>
    <property type="match status" value="1"/>
</dbReference>
<organism evidence="6 7">
    <name type="scientific">Triparma columacea</name>
    <dbReference type="NCBI Taxonomy" id="722753"/>
    <lineage>
        <taxon>Eukaryota</taxon>
        <taxon>Sar</taxon>
        <taxon>Stramenopiles</taxon>
        <taxon>Ochrophyta</taxon>
        <taxon>Bolidophyceae</taxon>
        <taxon>Parmales</taxon>
        <taxon>Triparmaceae</taxon>
        <taxon>Triparma</taxon>
    </lineage>
</organism>
<dbReference type="PANTHER" id="PTHR13734:SF5">
    <property type="entry name" value="CCA TRNA NUCLEOTIDYLTRANSFERASE, MITOCHONDRIAL"/>
    <property type="match status" value="1"/>
</dbReference>
<dbReference type="CDD" id="cd05398">
    <property type="entry name" value="NT_ClassII-CCAase"/>
    <property type="match status" value="1"/>
</dbReference>
<evidence type="ECO:0000313" key="6">
    <source>
        <dbReference type="EMBL" id="GMI36259.1"/>
    </source>
</evidence>
<dbReference type="GO" id="GO:0052927">
    <property type="term" value="F:CC tRNA cytidylyltransferase activity"/>
    <property type="evidence" value="ECO:0007669"/>
    <property type="project" value="TreeGrafter"/>
</dbReference>
<dbReference type="EMBL" id="BRYA01000064">
    <property type="protein sequence ID" value="GMI36259.1"/>
    <property type="molecule type" value="Genomic_DNA"/>
</dbReference>
<protein>
    <recommendedName>
        <fullName evidence="5">Poly A polymerase head domain-containing protein</fullName>
    </recommendedName>
</protein>
<gene>
    <name evidence="6" type="ORF">TrCOL_g11469</name>
</gene>
<keyword evidence="2 4" id="KW-0808">Transferase</keyword>
<proteinExistence type="inferred from homology"/>
<keyword evidence="3 4" id="KW-0694">RNA-binding</keyword>
<dbReference type="InterPro" id="IPR043519">
    <property type="entry name" value="NT_sf"/>
</dbReference>
<dbReference type="SUPFAM" id="SSF81891">
    <property type="entry name" value="Poly A polymerase C-terminal region-like"/>
    <property type="match status" value="1"/>
</dbReference>
<evidence type="ECO:0000313" key="7">
    <source>
        <dbReference type="Proteomes" id="UP001165065"/>
    </source>
</evidence>
<keyword evidence="7" id="KW-1185">Reference proteome</keyword>
<dbReference type="InterPro" id="IPR002646">
    <property type="entry name" value="PolA_pol_head_dom"/>
</dbReference>
<dbReference type="AlphaFoldDB" id="A0A9W7G8L6"/>
<sequence length="451" mass="49448">MSNFTTSTSTQSTQSIPTITPTTEESKLFNYLLSSLSHPSIPPSLTGLTLRVAGGWVRDKILNKQSHDIDIALDKCTGVQFAEWLLQYERIITPNLPPSKYHKILANPSQSKHLETATMTLLNYELDFVNLRSESYAETSRIPSTTIGTPIQDAVRRDFTCNALFYNLNLRTIEDFTGSGLLDLSNKVLRTPVSAKVTFKDDPLRLIRGIRFAGRLGFVLDDGVMEAGRDQDVRVGLVEKVSRERIGKEVSGFFTPGGNPGVSYKILQDLDLVKVIYDLDGWGVGDSGTWVRHIVCLCEGLEAQEVRLLYLCGPLAGVGGGEVEEVNKNGTKRMVGVAGKAVRDGLKMKAQDATKANVITGGGLGEVGRMIGMVEEGGKPGRLEVGEWVRKGKEDWRVMVRLAAAVRVEERGDMEKVKGAVKGLEDIVVKGERDEDHWGGDTDLACNYSQS</sequence>
<accession>A0A9W7G8L6</accession>
<dbReference type="Gene3D" id="3.30.460.10">
    <property type="entry name" value="Beta Polymerase, domain 2"/>
    <property type="match status" value="1"/>
</dbReference>
<evidence type="ECO:0000256" key="1">
    <source>
        <dbReference type="ARBA" id="ARBA00007265"/>
    </source>
</evidence>
<dbReference type="GO" id="GO:0001680">
    <property type="term" value="P:tRNA 3'-terminal CCA addition"/>
    <property type="evidence" value="ECO:0007669"/>
    <property type="project" value="UniProtKB-ARBA"/>
</dbReference>
<evidence type="ECO:0000256" key="2">
    <source>
        <dbReference type="ARBA" id="ARBA00022679"/>
    </source>
</evidence>
<name>A0A9W7G8L6_9STRA</name>
<feature type="domain" description="Poly A polymerase head" evidence="5">
    <location>
        <begin position="50"/>
        <end position="190"/>
    </location>
</feature>
<reference evidence="7" key="1">
    <citation type="journal article" date="2023" name="Commun. Biol.">
        <title>Genome analysis of Parmales, the sister group of diatoms, reveals the evolutionary specialization of diatoms from phago-mixotrophs to photoautotrophs.</title>
        <authorList>
            <person name="Ban H."/>
            <person name="Sato S."/>
            <person name="Yoshikawa S."/>
            <person name="Yamada K."/>
            <person name="Nakamura Y."/>
            <person name="Ichinomiya M."/>
            <person name="Sato N."/>
            <person name="Blanc-Mathieu R."/>
            <person name="Endo H."/>
            <person name="Kuwata A."/>
            <person name="Ogata H."/>
        </authorList>
    </citation>
    <scope>NUCLEOTIDE SEQUENCE [LARGE SCALE GENOMIC DNA]</scope>
</reference>
<dbReference type="GO" id="GO:0003723">
    <property type="term" value="F:RNA binding"/>
    <property type="evidence" value="ECO:0007669"/>
    <property type="project" value="UniProtKB-KW"/>
</dbReference>
<dbReference type="SUPFAM" id="SSF81301">
    <property type="entry name" value="Nucleotidyltransferase"/>
    <property type="match status" value="1"/>
</dbReference>
<comment type="similarity">
    <text evidence="1 4">Belongs to the tRNA nucleotidyltransferase/poly(A) polymerase family.</text>
</comment>